<protein>
    <submittedName>
        <fullName evidence="1">Uncharacterized protein</fullName>
    </submittedName>
</protein>
<sequence>MAHAARFLRFNEEDPVGKKLFNPLIKCVARHYREMMSENRRTRSPFVPTAIVPLLFVRNQRKSHRRRGSPACQTHSEIVSRLPCCNMIGFATTLYSPKLASPLSEHQIAQYRVKTRL</sequence>
<organism evidence="1 2">
    <name type="scientific">Daphnia magna</name>
    <dbReference type="NCBI Taxonomy" id="35525"/>
    <lineage>
        <taxon>Eukaryota</taxon>
        <taxon>Metazoa</taxon>
        <taxon>Ecdysozoa</taxon>
        <taxon>Arthropoda</taxon>
        <taxon>Crustacea</taxon>
        <taxon>Branchiopoda</taxon>
        <taxon>Diplostraca</taxon>
        <taxon>Cladocera</taxon>
        <taxon>Anomopoda</taxon>
        <taxon>Daphniidae</taxon>
        <taxon>Daphnia</taxon>
    </lineage>
</organism>
<gene>
    <name evidence="1" type="ORF">OUZ56_004619</name>
</gene>
<dbReference type="EMBL" id="JAOYFB010000001">
    <property type="protein sequence ID" value="KAK4002818.1"/>
    <property type="molecule type" value="Genomic_DNA"/>
</dbReference>
<evidence type="ECO:0000313" key="2">
    <source>
        <dbReference type="Proteomes" id="UP001234178"/>
    </source>
</evidence>
<proteinExistence type="predicted"/>
<keyword evidence="2" id="KW-1185">Reference proteome</keyword>
<evidence type="ECO:0000313" key="1">
    <source>
        <dbReference type="EMBL" id="KAK4002818.1"/>
    </source>
</evidence>
<dbReference type="Proteomes" id="UP001234178">
    <property type="component" value="Unassembled WGS sequence"/>
</dbReference>
<name>A0ABQ9YQC3_9CRUS</name>
<comment type="caution">
    <text evidence="1">The sequence shown here is derived from an EMBL/GenBank/DDBJ whole genome shotgun (WGS) entry which is preliminary data.</text>
</comment>
<reference evidence="1 2" key="1">
    <citation type="journal article" date="2023" name="Nucleic Acids Res.">
        <title>The hologenome of Daphnia magna reveals possible DNA methylation and microbiome-mediated evolution of the host genome.</title>
        <authorList>
            <person name="Chaturvedi A."/>
            <person name="Li X."/>
            <person name="Dhandapani V."/>
            <person name="Marshall H."/>
            <person name="Kissane S."/>
            <person name="Cuenca-Cambronero M."/>
            <person name="Asole G."/>
            <person name="Calvet F."/>
            <person name="Ruiz-Romero M."/>
            <person name="Marangio P."/>
            <person name="Guigo R."/>
            <person name="Rago D."/>
            <person name="Mirbahai L."/>
            <person name="Eastwood N."/>
            <person name="Colbourne J.K."/>
            <person name="Zhou J."/>
            <person name="Mallon E."/>
            <person name="Orsini L."/>
        </authorList>
    </citation>
    <scope>NUCLEOTIDE SEQUENCE [LARGE SCALE GENOMIC DNA]</scope>
    <source>
        <strain evidence="1">LRV0_1</strain>
    </source>
</reference>
<accession>A0ABQ9YQC3</accession>